<dbReference type="Pfam" id="PF25975">
    <property type="entry name" value="CzcB_C"/>
    <property type="match status" value="1"/>
</dbReference>
<organism evidence="4 5">
    <name type="scientific">Rhodanobacter terrae</name>
    <dbReference type="NCBI Taxonomy" id="418647"/>
    <lineage>
        <taxon>Bacteria</taxon>
        <taxon>Pseudomonadati</taxon>
        <taxon>Pseudomonadota</taxon>
        <taxon>Gammaproteobacteria</taxon>
        <taxon>Lysobacterales</taxon>
        <taxon>Rhodanobacteraceae</taxon>
        <taxon>Rhodanobacter</taxon>
    </lineage>
</organism>
<dbReference type="Gene3D" id="2.40.30.170">
    <property type="match status" value="1"/>
</dbReference>
<sequence>MNFSIRRALGAFALLCLASGSAVYAADTFPVTAAQMKALGITVQRLDRPVDIRGPIYPARVVLPLQQEQVISAPMAGLVDQLLVDEHQTISRGQPLLHLNSPEYGEQQLSALEAASKSRLAQAAVVRERKLFAEGIIPQRRVFEAEAAASDAQARLRQASGALRLAGVDGAAITQLIQSGVLKDALVLHSKGAGVVVSIEAKPGQRVAAADPLIRVADMSRLWLDIQIPAERANAWARNGQIVVVGRRATAKPLSLGAVVGEGQVLTLRAEVTAGADQLRPGEFVQAQVPLAGTQGAWTLPLAAVARQGEQAHVFVRTAQGFVAQPVEVVASSGPLVSVAGPLKAGDQIAISSVIALKAAWLGESGGE</sequence>
<dbReference type="SUPFAM" id="SSF111369">
    <property type="entry name" value="HlyD-like secretion proteins"/>
    <property type="match status" value="1"/>
</dbReference>
<proteinExistence type="predicted"/>
<feature type="domain" description="CzcB-like C-terminal circularly permuted SH3-like" evidence="3">
    <location>
        <begin position="301"/>
        <end position="357"/>
    </location>
</feature>
<accession>A0ABW0SR82</accession>
<dbReference type="Proteomes" id="UP001596111">
    <property type="component" value="Unassembled WGS sequence"/>
</dbReference>
<reference evidence="5" key="1">
    <citation type="journal article" date="2019" name="Int. J. Syst. Evol. Microbiol.">
        <title>The Global Catalogue of Microorganisms (GCM) 10K type strain sequencing project: providing services to taxonomists for standard genome sequencing and annotation.</title>
        <authorList>
            <consortium name="The Broad Institute Genomics Platform"/>
            <consortium name="The Broad Institute Genome Sequencing Center for Infectious Disease"/>
            <person name="Wu L."/>
            <person name="Ma J."/>
        </authorList>
    </citation>
    <scope>NUCLEOTIDE SEQUENCE [LARGE SCALE GENOMIC DNA]</scope>
    <source>
        <strain evidence="5">CGMCC 1.13587</strain>
    </source>
</reference>
<evidence type="ECO:0000313" key="5">
    <source>
        <dbReference type="Proteomes" id="UP001596111"/>
    </source>
</evidence>
<keyword evidence="2" id="KW-0732">Signal</keyword>
<dbReference type="RefSeq" id="WP_377323177.1">
    <property type="nucleotide sequence ID" value="NZ_JBHSNG010000001.1"/>
</dbReference>
<dbReference type="InterPro" id="IPR058649">
    <property type="entry name" value="CzcB_C"/>
</dbReference>
<feature type="signal peptide" evidence="2">
    <location>
        <begin position="1"/>
        <end position="25"/>
    </location>
</feature>
<evidence type="ECO:0000256" key="1">
    <source>
        <dbReference type="ARBA" id="ARBA00022448"/>
    </source>
</evidence>
<dbReference type="InterPro" id="IPR051909">
    <property type="entry name" value="MFP_Cation_Efflux"/>
</dbReference>
<keyword evidence="1" id="KW-0813">Transport</keyword>
<dbReference type="Gene3D" id="2.40.420.20">
    <property type="match status" value="1"/>
</dbReference>
<comment type="caution">
    <text evidence="4">The sequence shown here is derived from an EMBL/GenBank/DDBJ whole genome shotgun (WGS) entry which is preliminary data.</text>
</comment>
<dbReference type="PANTHER" id="PTHR30097">
    <property type="entry name" value="CATION EFFLUX SYSTEM PROTEIN CUSB"/>
    <property type="match status" value="1"/>
</dbReference>
<name>A0ABW0SR82_9GAMM</name>
<feature type="chain" id="PRO_5045220802" evidence="2">
    <location>
        <begin position="26"/>
        <end position="368"/>
    </location>
</feature>
<protein>
    <submittedName>
        <fullName evidence="4">Efflux RND transporter periplasmic adaptor subunit</fullName>
    </submittedName>
</protein>
<keyword evidence="5" id="KW-1185">Reference proteome</keyword>
<evidence type="ECO:0000313" key="4">
    <source>
        <dbReference type="EMBL" id="MFC5579521.1"/>
    </source>
</evidence>
<dbReference type="Gene3D" id="2.40.50.100">
    <property type="match status" value="1"/>
</dbReference>
<dbReference type="PANTHER" id="PTHR30097:SF4">
    <property type="entry name" value="SLR6042 PROTEIN"/>
    <property type="match status" value="1"/>
</dbReference>
<evidence type="ECO:0000256" key="2">
    <source>
        <dbReference type="SAM" id="SignalP"/>
    </source>
</evidence>
<evidence type="ECO:0000259" key="3">
    <source>
        <dbReference type="Pfam" id="PF25975"/>
    </source>
</evidence>
<dbReference type="EMBL" id="JBHSNG010000001">
    <property type="protein sequence ID" value="MFC5579521.1"/>
    <property type="molecule type" value="Genomic_DNA"/>
</dbReference>
<gene>
    <name evidence="4" type="ORF">ACFPPB_00120</name>
</gene>